<organism evidence="1">
    <name type="scientific">Pectinophora gossypiella</name>
    <name type="common">Cotton pink bollworm</name>
    <name type="synonym">Depressaria gossypiella</name>
    <dbReference type="NCBI Taxonomy" id="13191"/>
    <lineage>
        <taxon>Eukaryota</taxon>
        <taxon>Metazoa</taxon>
        <taxon>Ecdysozoa</taxon>
        <taxon>Arthropoda</taxon>
        <taxon>Hexapoda</taxon>
        <taxon>Insecta</taxon>
        <taxon>Pterygota</taxon>
        <taxon>Neoptera</taxon>
        <taxon>Endopterygota</taxon>
        <taxon>Lepidoptera</taxon>
        <taxon>Glossata</taxon>
        <taxon>Ditrysia</taxon>
        <taxon>Gelechioidea</taxon>
        <taxon>Gelechiidae</taxon>
        <taxon>Apatetrinae</taxon>
        <taxon>Pectinophora</taxon>
    </lineage>
</organism>
<feature type="non-terminal residue" evidence="1">
    <location>
        <position position="1"/>
    </location>
</feature>
<reference evidence="1" key="1">
    <citation type="submission" date="2015-09" db="EMBL/GenBank/DDBJ databases">
        <title>De novo assembly of Pectinophora gossypiella (Pink Bollworm) gut transcriptome.</title>
        <authorList>
            <person name="Tassone E.E."/>
        </authorList>
    </citation>
    <scope>NUCLEOTIDE SEQUENCE</scope>
</reference>
<gene>
    <name evidence="1" type="ORF">g.5082</name>
</gene>
<sequence>LVAAAAGGPLVVLVELAARAQRRVAHRAREVVHAPRLVQRREYVSGDHLVADITEVAEKLVVMLFAVRQTLLLVVTVPVERLLTLGTHEVLDMPMLPESRHDAFFNGTSTGAAYRYTHLVMTTQTEQIIDVVGGVSGTVLDFARGVVELHAARGAREVVPVVHLAAEPQRLAVDHTMALMAHVVLQAVSLDACVAGVAECAAAMLDEACIRQLHVTLLAAEAGRVPVRVHRLYHAPDYELAAFSAAGREQNLKVTFAVLAPFKLVEYPLRKHSEALSAHKAVGMPQLPVGVDNFLIGLKPVTTTGAEHIVQRHCCYSWHFSLQTQSITNTMRRALISLSKRRTSFINRLH</sequence>
<proteinExistence type="predicted"/>
<name>A0A1E1VYY0_PECGO</name>
<evidence type="ECO:0000313" key="1">
    <source>
        <dbReference type="EMBL" id="JAT79937.1"/>
    </source>
</evidence>
<dbReference type="AlphaFoldDB" id="A0A1E1VYY0"/>
<protein>
    <submittedName>
        <fullName evidence="1">Uncharacterized protein</fullName>
    </submittedName>
</protein>
<accession>A0A1E1VYY0</accession>
<dbReference type="EMBL" id="GDQN01011117">
    <property type="protein sequence ID" value="JAT79937.1"/>
    <property type="molecule type" value="Transcribed_RNA"/>
</dbReference>